<evidence type="ECO:0000256" key="10">
    <source>
        <dbReference type="ARBA" id="ARBA00022989"/>
    </source>
</evidence>
<keyword evidence="14" id="KW-0206">Cytoskeleton</keyword>
<evidence type="ECO:0000256" key="15">
    <source>
        <dbReference type="ARBA" id="ARBA00026041"/>
    </source>
</evidence>
<comment type="similarity">
    <text evidence="4">Belongs to the sarcoglycan beta/delta/gamma/zeta family.</text>
</comment>
<evidence type="ECO:0000256" key="8">
    <source>
        <dbReference type="ARBA" id="ARBA00022692"/>
    </source>
</evidence>
<keyword evidence="7" id="KW-0963">Cytoplasm</keyword>
<dbReference type="InterPro" id="IPR006875">
    <property type="entry name" value="Sarcoglycan"/>
</dbReference>
<evidence type="ECO:0000256" key="5">
    <source>
        <dbReference type="ARBA" id="ARBA00015329"/>
    </source>
</evidence>
<evidence type="ECO:0000256" key="11">
    <source>
        <dbReference type="ARBA" id="ARBA00023136"/>
    </source>
</evidence>
<keyword evidence="10 16" id="KW-1133">Transmembrane helix</keyword>
<evidence type="ECO:0000256" key="13">
    <source>
        <dbReference type="ARBA" id="ARBA00023180"/>
    </source>
</evidence>
<evidence type="ECO:0000256" key="6">
    <source>
        <dbReference type="ARBA" id="ARBA00022475"/>
    </source>
</evidence>
<evidence type="ECO:0000259" key="17">
    <source>
        <dbReference type="Pfam" id="PF00561"/>
    </source>
</evidence>
<proteinExistence type="inferred from homology"/>
<dbReference type="Pfam" id="PF00561">
    <property type="entry name" value="Abhydrolase_1"/>
    <property type="match status" value="1"/>
</dbReference>
<dbReference type="InterPro" id="IPR000073">
    <property type="entry name" value="AB_hydrolase_1"/>
</dbReference>
<gene>
    <name evidence="18" type="ORF">L5515_015947</name>
</gene>
<keyword evidence="19" id="KW-1185">Reference proteome</keyword>
<dbReference type="GO" id="GO:0007517">
    <property type="term" value="P:muscle organ development"/>
    <property type="evidence" value="ECO:0007669"/>
    <property type="project" value="InterPro"/>
</dbReference>
<evidence type="ECO:0000256" key="4">
    <source>
        <dbReference type="ARBA" id="ARBA00007574"/>
    </source>
</evidence>
<evidence type="ECO:0000256" key="16">
    <source>
        <dbReference type="SAM" id="Phobius"/>
    </source>
</evidence>
<keyword evidence="6" id="KW-1003">Cell membrane</keyword>
<dbReference type="EMBL" id="CP092621">
    <property type="protein sequence ID" value="UMM20820.1"/>
    <property type="molecule type" value="Genomic_DNA"/>
</dbReference>
<dbReference type="InterPro" id="IPR027659">
    <property type="entry name" value="Sgcb"/>
</dbReference>
<evidence type="ECO:0000256" key="1">
    <source>
        <dbReference type="ARBA" id="ARBA00002860"/>
    </source>
</evidence>
<dbReference type="AlphaFoldDB" id="A0AAE9EFY1"/>
<accession>A0AAE9EFY1</accession>
<evidence type="ECO:0000256" key="3">
    <source>
        <dbReference type="ARBA" id="ARBA00004274"/>
    </source>
</evidence>
<sequence>MDSDDNDKTSDENIRSSLGDEVTGLRAKRLIATLVCLFVLFMITLITLALNIWIISTLRMSSNGIPFLRFYHSFNEKTKDMEKTIEMSGNKIRFDKVVSNKIMGFPEKDITITAPRMLMTSRQNDSLLVMSEKLCKLERVNNFQVLSPKDGRTLFSARHPTVTIDKRIKKLAAERIITNKIRSAVDETLKVNGENVVLRGNEQVRIDARNVNFEGMKRMVFNISRDGILHMRGRVRLGDGTSSLPMSTSPSLSASLDGMRLCACAQFHHKLFIVPANKHCFTKSEDVLQILVFRRLLFLVLIELMTQTDYTESHEQIKDTQIGYCRYGHGPNYVLAICGAVGCYKKDWPLKLLSHFPPDQVTIIGIDPPGYGTSRPPDRKQEVQRCQKDSEYCLGLMEALKLEPFTVMGWSEGARTTVHVAAKGKEKVNRMIVMAGATKVNHLGAMAFKGMRETNHWLPAGRQPYLDHYPEEFLRTQWAALCDVVDQVHTFMGGRFPSDLALPQVKCPTLIMNGGMDRFCGDPNVCFIPVLKSLAKVEVHAQGGHDFYQKYPKWFSSKVLEFFKSTEKK</sequence>
<dbReference type="GO" id="GO:0042383">
    <property type="term" value="C:sarcolemma"/>
    <property type="evidence" value="ECO:0007669"/>
    <property type="project" value="UniProtKB-SubCell"/>
</dbReference>
<evidence type="ECO:0000256" key="9">
    <source>
        <dbReference type="ARBA" id="ARBA00022968"/>
    </source>
</evidence>
<feature type="domain" description="AB hydrolase-1" evidence="17">
    <location>
        <begin position="345"/>
        <end position="443"/>
    </location>
</feature>
<keyword evidence="12" id="KW-1015">Disulfide bond</keyword>
<evidence type="ECO:0000313" key="18">
    <source>
        <dbReference type="EMBL" id="UMM20820.1"/>
    </source>
</evidence>
<keyword evidence="8 16" id="KW-0812">Transmembrane</keyword>
<evidence type="ECO:0000256" key="14">
    <source>
        <dbReference type="ARBA" id="ARBA00023212"/>
    </source>
</evidence>
<dbReference type="Pfam" id="PF04790">
    <property type="entry name" value="Sarcoglycan_1"/>
    <property type="match status" value="1"/>
</dbReference>
<protein>
    <recommendedName>
        <fullName evidence="5">Beta-sarcoglycan</fullName>
    </recommendedName>
</protein>
<dbReference type="GO" id="GO:0005856">
    <property type="term" value="C:cytoskeleton"/>
    <property type="evidence" value="ECO:0007669"/>
    <property type="project" value="UniProtKB-SubCell"/>
</dbReference>
<organism evidence="18 19">
    <name type="scientific">Caenorhabditis briggsae</name>
    <dbReference type="NCBI Taxonomy" id="6238"/>
    <lineage>
        <taxon>Eukaryota</taxon>
        <taxon>Metazoa</taxon>
        <taxon>Ecdysozoa</taxon>
        <taxon>Nematoda</taxon>
        <taxon>Chromadorea</taxon>
        <taxon>Rhabditida</taxon>
        <taxon>Rhabditina</taxon>
        <taxon>Rhabditomorpha</taxon>
        <taxon>Rhabditoidea</taxon>
        <taxon>Rhabditidae</taxon>
        <taxon>Peloderinae</taxon>
        <taxon>Caenorhabditis</taxon>
    </lineage>
</organism>
<dbReference type="InterPro" id="IPR029058">
    <property type="entry name" value="AB_hydrolase_fold"/>
</dbReference>
<comment type="subcellular location">
    <subcellularLocation>
        <location evidence="3">Cell membrane</location>
        <location evidence="3">Sarcolemma</location>
        <topology evidence="3">Single-pass type II membrane protein</topology>
    </subcellularLocation>
    <subcellularLocation>
        <location evidence="2">Cytoplasm</location>
        <location evidence="2">Cytoskeleton</location>
    </subcellularLocation>
</comment>
<dbReference type="GO" id="GO:0016012">
    <property type="term" value="C:sarcoglycan complex"/>
    <property type="evidence" value="ECO:0007669"/>
    <property type="project" value="InterPro"/>
</dbReference>
<dbReference type="Gene3D" id="3.40.50.1820">
    <property type="entry name" value="alpha/beta hydrolase"/>
    <property type="match status" value="1"/>
</dbReference>
<evidence type="ECO:0000256" key="12">
    <source>
        <dbReference type="ARBA" id="ARBA00023157"/>
    </source>
</evidence>
<comment type="function">
    <text evidence="1">Component of the sarcoglycan complex, a subcomplex of the dystrophin-glycoprotein complex which forms a link between the F-actin cytoskeleton and the extracellular matrix.</text>
</comment>
<evidence type="ECO:0000256" key="2">
    <source>
        <dbReference type="ARBA" id="ARBA00004245"/>
    </source>
</evidence>
<feature type="transmembrane region" description="Helical" evidence="16">
    <location>
        <begin position="30"/>
        <end position="54"/>
    </location>
</feature>
<dbReference type="Proteomes" id="UP000829354">
    <property type="component" value="Chromosome II"/>
</dbReference>
<dbReference type="PANTHER" id="PTHR21142:SF2">
    <property type="entry name" value="BETA-SARCOGLYCAN"/>
    <property type="match status" value="1"/>
</dbReference>
<keyword evidence="9" id="KW-0735">Signal-anchor</keyword>
<dbReference type="SUPFAM" id="SSF53474">
    <property type="entry name" value="alpha/beta-Hydrolases"/>
    <property type="match status" value="1"/>
</dbReference>
<evidence type="ECO:0000256" key="7">
    <source>
        <dbReference type="ARBA" id="ARBA00022490"/>
    </source>
</evidence>
<keyword evidence="11 16" id="KW-0472">Membrane</keyword>
<keyword evidence="13" id="KW-0325">Glycoprotein</keyword>
<name>A0AAE9EFY1_CAEBR</name>
<dbReference type="PANTHER" id="PTHR21142">
    <property type="entry name" value="SARCOGLYCANS"/>
    <property type="match status" value="1"/>
</dbReference>
<evidence type="ECO:0000313" key="19">
    <source>
        <dbReference type="Proteomes" id="UP000829354"/>
    </source>
</evidence>
<reference evidence="18 19" key="1">
    <citation type="submission" date="2022-04" db="EMBL/GenBank/DDBJ databases">
        <title>Chromosome-level reference genomes for two strains of Caenorhabditis briggsae: an improved platform for comparative genomics.</title>
        <authorList>
            <person name="Stevens L."/>
            <person name="Andersen E."/>
        </authorList>
    </citation>
    <scope>NUCLEOTIDE SEQUENCE [LARGE SCALE GENOMIC DNA]</scope>
    <source>
        <strain evidence="18">VX34</strain>
        <tissue evidence="18">Whole-organism</tissue>
    </source>
</reference>
<comment type="subunit">
    <text evidence="15">Cross-link to form 2 major subcomplexes: one consisting of SGCB, SGCD and SGCG and the other consisting of SGCB and SGCD. The association between SGCB and SGCG is particularly strong while SGCA is loosely associated with the other sarcoglycans.</text>
</comment>